<comment type="caution">
    <text evidence="1">The sequence shown here is derived from an EMBL/GenBank/DDBJ whole genome shotgun (WGS) entry which is preliminary data.</text>
</comment>
<dbReference type="Proteomes" id="UP001497535">
    <property type="component" value="Unassembled WGS sequence"/>
</dbReference>
<proteinExistence type="predicted"/>
<organism evidence="1 2">
    <name type="scientific">Meloidogyne enterolobii</name>
    <name type="common">Root-knot nematode worm</name>
    <name type="synonym">Meloidogyne mayaguensis</name>
    <dbReference type="NCBI Taxonomy" id="390850"/>
    <lineage>
        <taxon>Eukaryota</taxon>
        <taxon>Metazoa</taxon>
        <taxon>Ecdysozoa</taxon>
        <taxon>Nematoda</taxon>
        <taxon>Chromadorea</taxon>
        <taxon>Rhabditida</taxon>
        <taxon>Tylenchina</taxon>
        <taxon>Tylenchomorpha</taxon>
        <taxon>Tylenchoidea</taxon>
        <taxon>Meloidogynidae</taxon>
        <taxon>Meloidogyninae</taxon>
        <taxon>Meloidogyne</taxon>
    </lineage>
</organism>
<sequence>MNANHFYILAELYGPYEPVQVVGLHLLRGYLPACDWIRPDFEDVKKYAKLWHTDNKEDLVIHHDIGNDEKRIIDRCSFYGFESFNLFVIKYVNDARNQEDHIHIVKKCLTEIYSLEISRDRGLSGI</sequence>
<name>A0ACB0XS63_MELEN</name>
<dbReference type="EMBL" id="CAVMJV010000002">
    <property type="protein sequence ID" value="CAK5014713.1"/>
    <property type="molecule type" value="Genomic_DNA"/>
</dbReference>
<evidence type="ECO:0000313" key="2">
    <source>
        <dbReference type="Proteomes" id="UP001497535"/>
    </source>
</evidence>
<protein>
    <submittedName>
        <fullName evidence="1">Uncharacterized protein</fullName>
    </submittedName>
</protein>
<accession>A0ACB0XS63</accession>
<keyword evidence="2" id="KW-1185">Reference proteome</keyword>
<gene>
    <name evidence="1" type="ORF">MENTE1834_LOCUS2795</name>
</gene>
<evidence type="ECO:0000313" key="1">
    <source>
        <dbReference type="EMBL" id="CAK5014713.1"/>
    </source>
</evidence>
<reference evidence="1" key="1">
    <citation type="submission" date="2023-11" db="EMBL/GenBank/DDBJ databases">
        <authorList>
            <person name="Poullet M."/>
        </authorList>
    </citation>
    <scope>NUCLEOTIDE SEQUENCE</scope>
    <source>
        <strain evidence="1">E1834</strain>
    </source>
</reference>